<evidence type="ECO:0000313" key="2">
    <source>
        <dbReference type="EMBL" id="EAQ80044.1"/>
    </source>
</evidence>
<evidence type="ECO:0000256" key="1">
    <source>
        <dbReference type="SAM" id="MobiDB-lite"/>
    </source>
</evidence>
<dbReference type="AlphaFoldDB" id="A3ZTY4"/>
<sequence>MVALQLEGTLAHQAAPSISPSGSW</sequence>
<dbReference type="EMBL" id="AANZ01000011">
    <property type="protein sequence ID" value="EAQ80044.1"/>
    <property type="molecule type" value="Genomic_DNA"/>
</dbReference>
<gene>
    <name evidence="2" type="ORF">DSM3645_05460</name>
</gene>
<reference evidence="2 3" key="1">
    <citation type="submission" date="2006-02" db="EMBL/GenBank/DDBJ databases">
        <authorList>
            <person name="Amann R."/>
            <person name="Ferriera S."/>
            <person name="Johnson J."/>
            <person name="Kravitz S."/>
            <person name="Halpern A."/>
            <person name="Remington K."/>
            <person name="Beeson K."/>
            <person name="Tran B."/>
            <person name="Rogers Y.-H."/>
            <person name="Friedman R."/>
            <person name="Venter J.C."/>
        </authorList>
    </citation>
    <scope>NUCLEOTIDE SEQUENCE [LARGE SCALE GENOMIC DNA]</scope>
    <source>
        <strain evidence="2 3">DSM 3645</strain>
    </source>
</reference>
<dbReference type="Proteomes" id="UP000004358">
    <property type="component" value="Unassembled WGS sequence"/>
</dbReference>
<accession>A3ZTY4</accession>
<protein>
    <submittedName>
        <fullName evidence="2">Uncharacterized protein</fullName>
    </submittedName>
</protein>
<comment type="caution">
    <text evidence="2">The sequence shown here is derived from an EMBL/GenBank/DDBJ whole genome shotgun (WGS) entry which is preliminary data.</text>
</comment>
<organism evidence="2 3">
    <name type="scientific">Blastopirellula marina DSM 3645</name>
    <dbReference type="NCBI Taxonomy" id="314230"/>
    <lineage>
        <taxon>Bacteria</taxon>
        <taxon>Pseudomonadati</taxon>
        <taxon>Planctomycetota</taxon>
        <taxon>Planctomycetia</taxon>
        <taxon>Pirellulales</taxon>
        <taxon>Pirellulaceae</taxon>
        <taxon>Blastopirellula</taxon>
    </lineage>
</organism>
<proteinExistence type="predicted"/>
<name>A3ZTY4_9BACT</name>
<dbReference type="HOGENOM" id="CLU_3420832_0_0_0"/>
<evidence type="ECO:0000313" key="3">
    <source>
        <dbReference type="Proteomes" id="UP000004358"/>
    </source>
</evidence>
<dbReference type="STRING" id="314230.DSM3645_05460"/>
<feature type="region of interest" description="Disordered" evidence="1">
    <location>
        <begin position="1"/>
        <end position="24"/>
    </location>
</feature>